<evidence type="ECO:0000313" key="3">
    <source>
        <dbReference type="Proteomes" id="UP000319557"/>
    </source>
</evidence>
<dbReference type="InterPro" id="IPR007557">
    <property type="entry name" value="PSP1_C"/>
</dbReference>
<reference evidence="2 3" key="1">
    <citation type="submission" date="2019-02" db="EMBL/GenBank/DDBJ databases">
        <title>Deep-cultivation of Planctomycetes and their phenomic and genomic characterization uncovers novel biology.</title>
        <authorList>
            <person name="Wiegand S."/>
            <person name="Jogler M."/>
            <person name="Boedeker C."/>
            <person name="Pinto D."/>
            <person name="Vollmers J."/>
            <person name="Rivas-Marin E."/>
            <person name="Kohn T."/>
            <person name="Peeters S.H."/>
            <person name="Heuer A."/>
            <person name="Rast P."/>
            <person name="Oberbeckmann S."/>
            <person name="Bunk B."/>
            <person name="Jeske O."/>
            <person name="Meyerdierks A."/>
            <person name="Storesund J.E."/>
            <person name="Kallscheuer N."/>
            <person name="Luecker S."/>
            <person name="Lage O.M."/>
            <person name="Pohl T."/>
            <person name="Merkel B.J."/>
            <person name="Hornburger P."/>
            <person name="Mueller R.-W."/>
            <person name="Bruemmer F."/>
            <person name="Labrenz M."/>
            <person name="Spormann A.M."/>
            <person name="Op den Camp H."/>
            <person name="Overmann J."/>
            <person name="Amann R."/>
            <person name="Jetten M.S.M."/>
            <person name="Mascher T."/>
            <person name="Medema M.H."/>
            <person name="Devos D.P."/>
            <person name="Kaster A.-K."/>
            <person name="Ovreas L."/>
            <person name="Rohde M."/>
            <person name="Galperin M.Y."/>
            <person name="Jogler C."/>
        </authorList>
    </citation>
    <scope>NUCLEOTIDE SEQUENCE [LARGE SCALE GENOMIC DNA]</scope>
    <source>
        <strain evidence="2 3">EC9</strain>
    </source>
</reference>
<evidence type="ECO:0000313" key="2">
    <source>
        <dbReference type="EMBL" id="QDS89781.1"/>
    </source>
</evidence>
<dbReference type="PROSITE" id="PS51411">
    <property type="entry name" value="PSP1_C"/>
    <property type="match status" value="1"/>
</dbReference>
<dbReference type="RefSeq" id="WP_145347705.1">
    <property type="nucleotide sequence ID" value="NZ_CP036261.1"/>
</dbReference>
<dbReference type="OrthoDB" id="287205at2"/>
<dbReference type="Pfam" id="PF04468">
    <property type="entry name" value="PSP1"/>
    <property type="match status" value="1"/>
</dbReference>
<dbReference type="AlphaFoldDB" id="A0A517M4I6"/>
<sequence>MTHHYLVRSGAWGEISQHRPVDGNAYRRGDRVICETARGLEIGEVVTEVDSDASAGLILRRMTDQDELLQKRLERYKRKAVQECRDRLTAAGIDAVLLEVEQLFDGRTLFFHFLGETNADVEAITNELADAYEQHVRSRHFAKLLREGCGPDCGTKEGGGCSGGCAVCVVASACSSTAKKS</sequence>
<accession>A0A517M4I6</accession>
<dbReference type="Proteomes" id="UP000319557">
    <property type="component" value="Chromosome"/>
</dbReference>
<evidence type="ECO:0000259" key="1">
    <source>
        <dbReference type="PROSITE" id="PS51411"/>
    </source>
</evidence>
<keyword evidence="3" id="KW-1185">Reference proteome</keyword>
<proteinExistence type="predicted"/>
<organism evidence="2 3">
    <name type="scientific">Rosistilla ulvae</name>
    <dbReference type="NCBI Taxonomy" id="1930277"/>
    <lineage>
        <taxon>Bacteria</taxon>
        <taxon>Pseudomonadati</taxon>
        <taxon>Planctomycetota</taxon>
        <taxon>Planctomycetia</taxon>
        <taxon>Pirellulales</taxon>
        <taxon>Pirellulaceae</taxon>
        <taxon>Rosistilla</taxon>
    </lineage>
</organism>
<protein>
    <recommendedName>
        <fullName evidence="1">PSP1 C-terminal domain-containing protein</fullName>
    </recommendedName>
</protein>
<dbReference type="KEGG" id="ruv:EC9_39810"/>
<feature type="domain" description="PSP1 C-terminal" evidence="1">
    <location>
        <begin position="56"/>
        <end position="141"/>
    </location>
</feature>
<gene>
    <name evidence="2" type="ORF">EC9_39810</name>
</gene>
<name>A0A517M4I6_9BACT</name>
<dbReference type="EMBL" id="CP036261">
    <property type="protein sequence ID" value="QDS89781.1"/>
    <property type="molecule type" value="Genomic_DNA"/>
</dbReference>